<evidence type="ECO:0000313" key="13">
    <source>
        <dbReference type="Proteomes" id="UP000319578"/>
    </source>
</evidence>
<dbReference type="GO" id="GO:0006865">
    <property type="term" value="P:amino acid transport"/>
    <property type="evidence" value="ECO:0007669"/>
    <property type="project" value="UniProtKB-KW"/>
</dbReference>
<reference evidence="10 13" key="3">
    <citation type="submission" date="2019-06" db="EMBL/GenBank/DDBJ databases">
        <title>Whole genome shotgun sequence of Brevibacillus reuszeri NBRC 15719.</title>
        <authorList>
            <person name="Hosoyama A."/>
            <person name="Uohara A."/>
            <person name="Ohji S."/>
            <person name="Ichikawa N."/>
        </authorList>
    </citation>
    <scope>NUCLEOTIDE SEQUENCE [LARGE SCALE GENOMIC DNA]</scope>
    <source>
        <strain evidence="10 13">NBRC 15719</strain>
    </source>
</reference>
<evidence type="ECO:0000256" key="3">
    <source>
        <dbReference type="ARBA" id="ARBA00022475"/>
    </source>
</evidence>
<protein>
    <submittedName>
        <fullName evidence="10 11">ABC transporter permease</fullName>
    </submittedName>
</protein>
<evidence type="ECO:0000256" key="5">
    <source>
        <dbReference type="ARBA" id="ARBA00022970"/>
    </source>
</evidence>
<reference evidence="12" key="1">
    <citation type="submission" date="2015-07" db="EMBL/GenBank/DDBJ databases">
        <title>Genome sequencing project for genomic taxonomy and phylogenomics of Bacillus-like bacteria.</title>
        <authorList>
            <person name="Liu B."/>
            <person name="Wang J."/>
            <person name="Zhu Y."/>
            <person name="Liu G."/>
            <person name="Chen Q."/>
            <person name="Chen Z."/>
            <person name="Lan J."/>
            <person name="Che J."/>
            <person name="Ge C."/>
            <person name="Shi H."/>
            <person name="Pan Z."/>
            <person name="Liu X."/>
        </authorList>
    </citation>
    <scope>NUCLEOTIDE SEQUENCE [LARGE SCALE GENOMIC DNA]</scope>
    <source>
        <strain evidence="12">DSM 9887</strain>
    </source>
</reference>
<dbReference type="GO" id="GO:0005886">
    <property type="term" value="C:plasma membrane"/>
    <property type="evidence" value="ECO:0007669"/>
    <property type="project" value="UniProtKB-SubCell"/>
</dbReference>
<feature type="transmembrane region" description="Helical" evidence="9">
    <location>
        <begin position="134"/>
        <end position="157"/>
    </location>
</feature>
<evidence type="ECO:0000256" key="7">
    <source>
        <dbReference type="ARBA" id="ARBA00023136"/>
    </source>
</evidence>
<sequence>MTELLQYVANGLVSGGIYAIVAVGFITIYNVSKVINLAQGEFLMLGGMVTVAMIGLEVPYALAALLAILLVTLIGVLMQKYVIAYVKKASPISLIILTIGISTLIRGLASLIWGKDAFALAPITSNEPITVAGVTIAVQSVWILAAVLIILLLLWYLMDKTILGKKINACSINPMAARLMGISPAKMSMLAFGISGATGAIAGIVIAPLSVTSYDIGVLLGIKGFSAAILGGLGNPLGAAVAAFLLGIVESLGAGYISSGMKDAIAFLVLIGVLLIKPSGIFGERSVGKGGL</sequence>
<dbReference type="Proteomes" id="UP000319578">
    <property type="component" value="Unassembled WGS sequence"/>
</dbReference>
<dbReference type="OrthoDB" id="9807115at2"/>
<evidence type="ECO:0000256" key="4">
    <source>
        <dbReference type="ARBA" id="ARBA00022692"/>
    </source>
</evidence>
<dbReference type="PANTHER" id="PTHR11795">
    <property type="entry name" value="BRANCHED-CHAIN AMINO ACID TRANSPORT SYSTEM PERMEASE PROTEIN LIVH"/>
    <property type="match status" value="1"/>
</dbReference>
<comment type="caution">
    <text evidence="11">The sequence shown here is derived from an EMBL/GenBank/DDBJ whole genome shotgun (WGS) entry which is preliminary data.</text>
</comment>
<keyword evidence="4 9" id="KW-0812">Transmembrane</keyword>
<evidence type="ECO:0000256" key="9">
    <source>
        <dbReference type="SAM" id="Phobius"/>
    </source>
</evidence>
<accession>A0A0K9YMH1</accession>
<evidence type="ECO:0000256" key="2">
    <source>
        <dbReference type="ARBA" id="ARBA00022448"/>
    </source>
</evidence>
<feature type="transmembrane region" description="Helical" evidence="9">
    <location>
        <begin position="94"/>
        <end position="114"/>
    </location>
</feature>
<dbReference type="RefSeq" id="WP_049741874.1">
    <property type="nucleotide sequence ID" value="NZ_BJON01000009.1"/>
</dbReference>
<dbReference type="PANTHER" id="PTHR11795:SF450">
    <property type="entry name" value="ABC TRANSPORTER PERMEASE PROTEIN"/>
    <property type="match status" value="1"/>
</dbReference>
<dbReference type="CDD" id="cd06582">
    <property type="entry name" value="TM_PBP1_LivH_like"/>
    <property type="match status" value="1"/>
</dbReference>
<organism evidence="11 12">
    <name type="scientific">Brevibacillus reuszeri</name>
    <dbReference type="NCBI Taxonomy" id="54915"/>
    <lineage>
        <taxon>Bacteria</taxon>
        <taxon>Bacillati</taxon>
        <taxon>Bacillota</taxon>
        <taxon>Bacilli</taxon>
        <taxon>Bacillales</taxon>
        <taxon>Paenibacillaceae</taxon>
        <taxon>Brevibacillus</taxon>
    </lineage>
</organism>
<dbReference type="Proteomes" id="UP000036834">
    <property type="component" value="Unassembled WGS sequence"/>
</dbReference>
<comment type="subcellular location">
    <subcellularLocation>
        <location evidence="1">Cell membrane</location>
        <topology evidence="1">Multi-pass membrane protein</topology>
    </subcellularLocation>
</comment>
<dbReference type="EMBL" id="LGIQ01000011">
    <property type="protein sequence ID" value="KNB69837.1"/>
    <property type="molecule type" value="Genomic_DNA"/>
</dbReference>
<evidence type="ECO:0000313" key="12">
    <source>
        <dbReference type="Proteomes" id="UP000036834"/>
    </source>
</evidence>
<evidence type="ECO:0000313" key="10">
    <source>
        <dbReference type="EMBL" id="GED68817.1"/>
    </source>
</evidence>
<evidence type="ECO:0000256" key="8">
    <source>
        <dbReference type="ARBA" id="ARBA00037998"/>
    </source>
</evidence>
<dbReference type="AlphaFoldDB" id="A0A0K9YMH1"/>
<dbReference type="EMBL" id="BJON01000009">
    <property type="protein sequence ID" value="GED68817.1"/>
    <property type="molecule type" value="Genomic_DNA"/>
</dbReference>
<keyword evidence="7 9" id="KW-0472">Membrane</keyword>
<proteinExistence type="inferred from homology"/>
<dbReference type="GO" id="GO:0022857">
    <property type="term" value="F:transmembrane transporter activity"/>
    <property type="evidence" value="ECO:0007669"/>
    <property type="project" value="InterPro"/>
</dbReference>
<keyword evidence="5" id="KW-0029">Amino-acid transport</keyword>
<keyword evidence="2" id="KW-0813">Transport</keyword>
<evidence type="ECO:0000256" key="6">
    <source>
        <dbReference type="ARBA" id="ARBA00022989"/>
    </source>
</evidence>
<evidence type="ECO:0000313" key="11">
    <source>
        <dbReference type="EMBL" id="KNB69837.1"/>
    </source>
</evidence>
<keyword evidence="13" id="KW-1185">Reference proteome</keyword>
<gene>
    <name evidence="11" type="ORF">ADS79_28780</name>
    <name evidence="10" type="ORF">BRE01_25190</name>
</gene>
<feature type="transmembrane region" description="Helical" evidence="9">
    <location>
        <begin position="264"/>
        <end position="283"/>
    </location>
</feature>
<evidence type="ECO:0000256" key="1">
    <source>
        <dbReference type="ARBA" id="ARBA00004651"/>
    </source>
</evidence>
<feature type="transmembrane region" description="Helical" evidence="9">
    <location>
        <begin position="12"/>
        <end position="31"/>
    </location>
</feature>
<keyword evidence="6 9" id="KW-1133">Transmembrane helix</keyword>
<dbReference type="InterPro" id="IPR052157">
    <property type="entry name" value="BCAA_transport_permease"/>
</dbReference>
<dbReference type="PATRIC" id="fig|54915.3.peg.4965"/>
<dbReference type="STRING" id="54915.ADS79_28780"/>
<dbReference type="InterPro" id="IPR001851">
    <property type="entry name" value="ABC_transp_permease"/>
</dbReference>
<name>A0A0K9YMH1_9BACL</name>
<comment type="similarity">
    <text evidence="8">Belongs to the binding-protein-dependent transport system permease family. LivHM subfamily.</text>
</comment>
<reference evidence="11" key="2">
    <citation type="submission" date="2015-07" db="EMBL/GenBank/DDBJ databases">
        <title>MeaNS - Measles Nucleotide Surveillance Program.</title>
        <authorList>
            <person name="Tran T."/>
            <person name="Druce J."/>
        </authorList>
    </citation>
    <scope>NUCLEOTIDE SEQUENCE</scope>
    <source>
        <strain evidence="11">DSM 9887</strain>
    </source>
</reference>
<keyword evidence="3" id="KW-1003">Cell membrane</keyword>
<dbReference type="Pfam" id="PF02653">
    <property type="entry name" value="BPD_transp_2"/>
    <property type="match status" value="1"/>
</dbReference>
<feature type="transmembrane region" description="Helical" evidence="9">
    <location>
        <begin position="188"/>
        <end position="210"/>
    </location>
</feature>